<evidence type="ECO:0000313" key="10">
    <source>
        <dbReference type="Proteomes" id="UP000005234"/>
    </source>
</evidence>
<gene>
    <name evidence="9" type="ordered locus">Fraau_2067</name>
</gene>
<name>H8L3C9_FRAAD</name>
<dbReference type="InterPro" id="IPR001492">
    <property type="entry name" value="Flagellin"/>
</dbReference>
<dbReference type="InterPro" id="IPR001029">
    <property type="entry name" value="Flagellin_N"/>
</dbReference>
<dbReference type="GO" id="GO:0005198">
    <property type="term" value="F:structural molecule activity"/>
    <property type="evidence" value="ECO:0007669"/>
    <property type="project" value="InterPro"/>
</dbReference>
<dbReference type="KEGG" id="fau:Fraau_2067"/>
<dbReference type="Gene3D" id="1.20.1330.10">
    <property type="entry name" value="f41 fragment of flagellin, N-terminal domain"/>
    <property type="match status" value="2"/>
</dbReference>
<evidence type="ECO:0000256" key="5">
    <source>
        <dbReference type="ARBA" id="ARBA00023143"/>
    </source>
</evidence>
<comment type="subcellular location">
    <subcellularLocation>
        <location evidence="1">Bacterial flagellum</location>
    </subcellularLocation>
    <subcellularLocation>
        <location evidence="2">Secreted</location>
    </subcellularLocation>
</comment>
<dbReference type="GO" id="GO:0071973">
    <property type="term" value="P:bacterial-type flagellum-dependent cell motility"/>
    <property type="evidence" value="ECO:0007669"/>
    <property type="project" value="InterPro"/>
</dbReference>
<dbReference type="GO" id="GO:0009424">
    <property type="term" value="C:bacterial-type flagellum hook"/>
    <property type="evidence" value="ECO:0007669"/>
    <property type="project" value="InterPro"/>
</dbReference>
<sequence>MRISTSWMYQQSVSQMQAEQSAVNAARNSVSTGKAVSVASDNPVAATQIVSISHLMASQDNYVSGINSATTSLSLEQSTLSSISNLLNQANSIAIQSGNGALSSSDRSAMATQLSQVLTQLQQSANTTDTAGNYLFAGTAAGQPFVSNDDGSISYQGTDNTQMAAVGSGLQVATGDAGSKVFMNIPAGNGSFVASSDSANTGTLIVGSTSVTDTSAYNAAVSSDGGNYKISFDGEGTWTATSTSGSDAGKTVATGSYTAGDTSGNESISFNGMQIGITGTPTAGDSVEVTSGAKQDVFTTLQNMVTALNDSSLSSTQLTNTMNRQLESLQQATSQVTTTETSVGSRLSMLQTQSSNYSDLSVTYKTALSGFQDADMYQALSSLSLHTTALQASEQAFAKVSQLSLFDYIK</sequence>
<accession>H8L3C9</accession>
<dbReference type="STRING" id="767434.Fraau_2067"/>
<feature type="domain" description="Flagellin N-terminal" evidence="6">
    <location>
        <begin position="3"/>
        <end position="140"/>
    </location>
</feature>
<keyword evidence="9" id="KW-0966">Cell projection</keyword>
<reference evidence="9" key="1">
    <citation type="submission" date="2012-02" db="EMBL/GenBank/DDBJ databases">
        <title>The complete genome of Frateuria aurantia DSM 6220.</title>
        <authorList>
            <consortium name="US DOE Joint Genome Institute (JGI-PGF)"/>
            <person name="Lucas S."/>
            <person name="Copeland A."/>
            <person name="Lapidus A."/>
            <person name="Glavina del Rio T."/>
            <person name="Dalin E."/>
            <person name="Tice H."/>
            <person name="Bruce D."/>
            <person name="Goodwin L."/>
            <person name="Pitluck S."/>
            <person name="Peters L."/>
            <person name="Ovchinnikova G."/>
            <person name="Teshima H."/>
            <person name="Kyrpides N."/>
            <person name="Mavromatis K."/>
            <person name="Ivanova N."/>
            <person name="Brettin T."/>
            <person name="Detter J.C."/>
            <person name="Han C."/>
            <person name="Larimer F."/>
            <person name="Land M."/>
            <person name="Hauser L."/>
            <person name="Markowitz V."/>
            <person name="Cheng J.-F."/>
            <person name="Hugenholtz P."/>
            <person name="Woyke T."/>
            <person name="Wu D."/>
            <person name="Brambilla E."/>
            <person name="Klenk H.-P."/>
            <person name="Eisen J.A."/>
        </authorList>
    </citation>
    <scope>NUCLEOTIDE SEQUENCE</scope>
    <source>
        <strain evidence="9">DSM 6220</strain>
    </source>
</reference>
<dbReference type="SUPFAM" id="SSF64518">
    <property type="entry name" value="Phase 1 flagellin"/>
    <property type="match status" value="1"/>
</dbReference>
<dbReference type="Pfam" id="PF00669">
    <property type="entry name" value="Flagellin_N"/>
    <property type="match status" value="1"/>
</dbReference>
<dbReference type="RefSeq" id="WP_014403454.1">
    <property type="nucleotide sequence ID" value="NC_017033.1"/>
</dbReference>
<feature type="domain" description="Flagellin C-terminal" evidence="7">
    <location>
        <begin position="327"/>
        <end position="408"/>
    </location>
</feature>
<dbReference type="GO" id="GO:0005576">
    <property type="term" value="C:extracellular region"/>
    <property type="evidence" value="ECO:0007669"/>
    <property type="project" value="UniProtKB-SubCell"/>
</dbReference>
<dbReference type="Pfam" id="PF21158">
    <property type="entry name" value="flgK_1st_1"/>
    <property type="match status" value="1"/>
</dbReference>
<protein>
    <submittedName>
        <fullName evidence="9">Flagellar hook-associated protein 3</fullName>
    </submittedName>
</protein>
<evidence type="ECO:0000259" key="6">
    <source>
        <dbReference type="Pfam" id="PF00669"/>
    </source>
</evidence>
<evidence type="ECO:0000313" key="9">
    <source>
        <dbReference type="EMBL" id="AFC86451.1"/>
    </source>
</evidence>
<evidence type="ECO:0000259" key="7">
    <source>
        <dbReference type="Pfam" id="PF00700"/>
    </source>
</evidence>
<keyword evidence="10" id="KW-1185">Reference proteome</keyword>
<keyword evidence="9" id="KW-0282">Flagellum</keyword>
<dbReference type="eggNOG" id="COG1344">
    <property type="taxonomic scope" value="Bacteria"/>
</dbReference>
<evidence type="ECO:0000256" key="2">
    <source>
        <dbReference type="ARBA" id="ARBA00004613"/>
    </source>
</evidence>
<comment type="similarity">
    <text evidence="3">Belongs to the bacterial flagellin family.</text>
</comment>
<dbReference type="PANTHER" id="PTHR42792">
    <property type="entry name" value="FLAGELLIN"/>
    <property type="match status" value="1"/>
</dbReference>
<dbReference type="InterPro" id="IPR013384">
    <property type="entry name" value="Flagell_FlgL"/>
</dbReference>
<evidence type="ECO:0000256" key="4">
    <source>
        <dbReference type="ARBA" id="ARBA00022525"/>
    </source>
</evidence>
<keyword evidence="4" id="KW-0964">Secreted</keyword>
<dbReference type="OrthoDB" id="9768249at2"/>
<proteinExistence type="inferred from homology"/>
<evidence type="ECO:0000256" key="1">
    <source>
        <dbReference type="ARBA" id="ARBA00004365"/>
    </source>
</evidence>
<feature type="domain" description="Flagellar hook-associated protein 1 D2-like" evidence="8">
    <location>
        <begin position="196"/>
        <end position="289"/>
    </location>
</feature>
<dbReference type="NCBIfam" id="TIGR02550">
    <property type="entry name" value="flagell_flgL"/>
    <property type="match status" value="1"/>
</dbReference>
<dbReference type="Pfam" id="PF00700">
    <property type="entry name" value="Flagellin_C"/>
    <property type="match status" value="1"/>
</dbReference>
<dbReference type="EMBL" id="CP003350">
    <property type="protein sequence ID" value="AFC86451.1"/>
    <property type="molecule type" value="Genomic_DNA"/>
</dbReference>
<dbReference type="Proteomes" id="UP000005234">
    <property type="component" value="Chromosome"/>
</dbReference>
<keyword evidence="5" id="KW-0975">Bacterial flagellum</keyword>
<keyword evidence="9" id="KW-0969">Cilium</keyword>
<dbReference type="AlphaFoldDB" id="H8L3C9"/>
<dbReference type="HOGENOM" id="CLU_024437_5_0_6"/>
<organism evidence="9 10">
    <name type="scientific">Frateuria aurantia (strain ATCC 33424 / DSM 6220 / KCTC 2777 / LMG 1558 / NBRC 3245 / NCIMB 13370)</name>
    <name type="common">Acetobacter aurantius</name>
    <dbReference type="NCBI Taxonomy" id="767434"/>
    <lineage>
        <taxon>Bacteria</taxon>
        <taxon>Pseudomonadati</taxon>
        <taxon>Pseudomonadota</taxon>
        <taxon>Gammaproteobacteria</taxon>
        <taxon>Lysobacterales</taxon>
        <taxon>Rhodanobacteraceae</taxon>
        <taxon>Frateuria</taxon>
    </lineage>
</organism>
<dbReference type="InterPro" id="IPR049119">
    <property type="entry name" value="FlgK_D2-like"/>
</dbReference>
<evidence type="ECO:0000256" key="3">
    <source>
        <dbReference type="ARBA" id="ARBA00005709"/>
    </source>
</evidence>
<dbReference type="InterPro" id="IPR046358">
    <property type="entry name" value="Flagellin_C"/>
</dbReference>
<dbReference type="PANTHER" id="PTHR42792:SF1">
    <property type="entry name" value="FLAGELLAR HOOK-ASSOCIATED PROTEIN 3"/>
    <property type="match status" value="1"/>
</dbReference>
<evidence type="ECO:0000259" key="8">
    <source>
        <dbReference type="Pfam" id="PF21158"/>
    </source>
</evidence>